<feature type="transmembrane region" description="Helical" evidence="8">
    <location>
        <begin position="193"/>
        <end position="214"/>
    </location>
</feature>
<sequence>MTANRRSTLARTRPRDAESSALVLDVRTLPTYGYGHRSLMWWSTMGLMLIEGTVFAIAVMMYFYLRTMAPSWPMATRAPELRWGTLNTVLLLASLVPNQLAKGAAEREDLQRARLWLVVCVLASVVFLVIRGFEFTTLNVSWYNNAYGSVVWLLLGLHTTHLITDTIDTAVLAVLLFMGPLEGKRFVDVSENALYWYFVVLSWLPIYAVIYWAARY</sequence>
<evidence type="ECO:0000256" key="8">
    <source>
        <dbReference type="SAM" id="Phobius"/>
    </source>
</evidence>
<evidence type="ECO:0000256" key="1">
    <source>
        <dbReference type="ARBA" id="ARBA00004651"/>
    </source>
</evidence>
<dbReference type="InterPro" id="IPR000298">
    <property type="entry name" value="Cyt_c_oxidase-like_su3"/>
</dbReference>
<feature type="transmembrane region" description="Helical" evidence="8">
    <location>
        <begin position="113"/>
        <end position="130"/>
    </location>
</feature>
<evidence type="ECO:0000256" key="5">
    <source>
        <dbReference type="ARBA" id="ARBA00022989"/>
    </source>
</evidence>
<evidence type="ECO:0000256" key="6">
    <source>
        <dbReference type="ARBA" id="ARBA00023136"/>
    </source>
</evidence>
<dbReference type="PANTHER" id="PTHR11403">
    <property type="entry name" value="CYTOCHROME C OXIDASE SUBUNIT III"/>
    <property type="match status" value="1"/>
</dbReference>
<proteinExistence type="inferred from homology"/>
<keyword evidence="6 8" id="KW-0472">Membrane</keyword>
<dbReference type="GO" id="GO:0005886">
    <property type="term" value="C:plasma membrane"/>
    <property type="evidence" value="ECO:0007669"/>
    <property type="project" value="UniProtKB-SubCell"/>
</dbReference>
<dbReference type="RefSeq" id="WP_063177193.1">
    <property type="nucleotide sequence ID" value="NZ_CADFFX010000046.1"/>
</dbReference>
<comment type="similarity">
    <text evidence="2 7">Belongs to the cytochrome c oxidase subunit 3 family.</text>
</comment>
<evidence type="ECO:0000256" key="7">
    <source>
        <dbReference type="RuleBase" id="RU003376"/>
    </source>
</evidence>
<keyword evidence="4 7" id="KW-0812">Transmembrane</keyword>
<comment type="caution">
    <text evidence="10">The sequence shown here is derived from an EMBL/GenBank/DDBJ whole genome shotgun (WGS) entry which is preliminary data.</text>
</comment>
<dbReference type="GO" id="GO:0004129">
    <property type="term" value="F:cytochrome-c oxidase activity"/>
    <property type="evidence" value="ECO:0007669"/>
    <property type="project" value="InterPro"/>
</dbReference>
<evidence type="ECO:0000259" key="9">
    <source>
        <dbReference type="PROSITE" id="PS50253"/>
    </source>
</evidence>
<dbReference type="Proteomes" id="UP000027466">
    <property type="component" value="Unassembled WGS sequence"/>
</dbReference>
<feature type="transmembrane region" description="Helical" evidence="8">
    <location>
        <begin position="150"/>
        <end position="181"/>
    </location>
</feature>
<dbReference type="PROSITE" id="PS50253">
    <property type="entry name" value="COX3"/>
    <property type="match status" value="1"/>
</dbReference>
<dbReference type="InterPro" id="IPR024791">
    <property type="entry name" value="Cyt_c/ubiquinol_Oxase_su3"/>
</dbReference>
<gene>
    <name evidence="10" type="ORF">BG61_06785</name>
</gene>
<dbReference type="SUPFAM" id="SSF81452">
    <property type="entry name" value="Cytochrome c oxidase subunit III-like"/>
    <property type="match status" value="1"/>
</dbReference>
<dbReference type="InterPro" id="IPR013833">
    <property type="entry name" value="Cyt_c_oxidase_su3_a-hlx"/>
</dbReference>
<keyword evidence="11" id="KW-1185">Reference proteome</keyword>
<dbReference type="InterPro" id="IPR035973">
    <property type="entry name" value="Cyt_c_oxidase_su3-like_sf"/>
</dbReference>
<evidence type="ECO:0000256" key="2">
    <source>
        <dbReference type="ARBA" id="ARBA00010581"/>
    </source>
</evidence>
<evidence type="ECO:0000313" key="10">
    <source>
        <dbReference type="EMBL" id="KDR37839.1"/>
    </source>
</evidence>
<organism evidence="10 11">
    <name type="scientific">Caballeronia glathei</name>
    <dbReference type="NCBI Taxonomy" id="60547"/>
    <lineage>
        <taxon>Bacteria</taxon>
        <taxon>Pseudomonadati</taxon>
        <taxon>Pseudomonadota</taxon>
        <taxon>Betaproteobacteria</taxon>
        <taxon>Burkholderiales</taxon>
        <taxon>Burkholderiaceae</taxon>
        <taxon>Caballeronia</taxon>
    </lineage>
</organism>
<dbReference type="Gene3D" id="1.20.120.80">
    <property type="entry name" value="Cytochrome c oxidase, subunit III, four-helix bundle"/>
    <property type="match status" value="1"/>
</dbReference>
<protein>
    <submittedName>
        <fullName evidence="10">Cytochrome C oxidase subunit III</fullName>
    </submittedName>
</protein>
<evidence type="ECO:0000313" key="11">
    <source>
        <dbReference type="Proteomes" id="UP000027466"/>
    </source>
</evidence>
<evidence type="ECO:0000256" key="3">
    <source>
        <dbReference type="ARBA" id="ARBA00022475"/>
    </source>
</evidence>
<evidence type="ECO:0000256" key="4">
    <source>
        <dbReference type="ARBA" id="ARBA00022692"/>
    </source>
</evidence>
<feature type="domain" description="Heme-copper oxidase subunit III family profile" evidence="9">
    <location>
        <begin position="47"/>
        <end position="215"/>
    </location>
</feature>
<reference evidence="10 11" key="1">
    <citation type="submission" date="2014-03" db="EMBL/GenBank/DDBJ databases">
        <title>Draft Genome Sequences of Four Burkholderia Strains.</title>
        <authorList>
            <person name="Liu X.Y."/>
            <person name="Li C.X."/>
            <person name="Xu J.H."/>
        </authorList>
    </citation>
    <scope>NUCLEOTIDE SEQUENCE [LARGE SCALE GENOMIC DNA]</scope>
    <source>
        <strain evidence="10 11">DSM 50014</strain>
    </source>
</reference>
<keyword evidence="5 8" id="KW-1133">Transmembrane helix</keyword>
<comment type="subcellular location">
    <subcellularLocation>
        <location evidence="1 7">Cell membrane</location>
        <topology evidence="1 7">Multi-pass membrane protein</topology>
    </subcellularLocation>
</comment>
<dbReference type="AlphaFoldDB" id="A0A069PDF4"/>
<keyword evidence="3" id="KW-1003">Cell membrane</keyword>
<dbReference type="PANTHER" id="PTHR11403:SF2">
    <property type="entry name" value="CYTOCHROME BO(3) UBIQUINOL OXIDASE SUBUNIT 3"/>
    <property type="match status" value="1"/>
</dbReference>
<name>A0A069PDF4_9BURK</name>
<accession>A0A069PDF4</accession>
<feature type="transmembrane region" description="Helical" evidence="8">
    <location>
        <begin position="39"/>
        <end position="63"/>
    </location>
</feature>
<dbReference type="Pfam" id="PF00510">
    <property type="entry name" value="COX3"/>
    <property type="match status" value="1"/>
</dbReference>
<dbReference type="GO" id="GO:0019646">
    <property type="term" value="P:aerobic electron transport chain"/>
    <property type="evidence" value="ECO:0007669"/>
    <property type="project" value="InterPro"/>
</dbReference>
<dbReference type="EMBL" id="JFHC01000132">
    <property type="protein sequence ID" value="KDR37839.1"/>
    <property type="molecule type" value="Genomic_DNA"/>
</dbReference>